<evidence type="ECO:0000256" key="9">
    <source>
        <dbReference type="ARBA" id="ARBA00022842"/>
    </source>
</evidence>
<evidence type="ECO:0000256" key="11">
    <source>
        <dbReference type="ARBA" id="ARBA00023146"/>
    </source>
</evidence>
<dbReference type="InterPro" id="IPR010978">
    <property type="entry name" value="tRNA-bd_arm"/>
</dbReference>
<evidence type="ECO:0000256" key="5">
    <source>
        <dbReference type="ARBA" id="ARBA00022598"/>
    </source>
</evidence>
<dbReference type="InterPro" id="IPR004188">
    <property type="entry name" value="Phe-tRNA_ligase_II_N"/>
</dbReference>
<dbReference type="SUPFAM" id="SSF46589">
    <property type="entry name" value="tRNA-binding arm"/>
    <property type="match status" value="1"/>
</dbReference>
<dbReference type="GO" id="GO:0005524">
    <property type="term" value="F:ATP binding"/>
    <property type="evidence" value="ECO:0007669"/>
    <property type="project" value="UniProtKB-UniRule"/>
</dbReference>
<dbReference type="GO" id="GO:0000287">
    <property type="term" value="F:magnesium ion binding"/>
    <property type="evidence" value="ECO:0007669"/>
    <property type="project" value="UniProtKB-UniRule"/>
</dbReference>
<comment type="cofactor">
    <cofactor evidence="13">
        <name>Mg(2+)</name>
        <dbReference type="ChEBI" id="CHEBI:18420"/>
    </cofactor>
    <text evidence="13">Binds 2 magnesium ions per tetramer.</text>
</comment>
<dbReference type="EMBL" id="MHNI01000002">
    <property type="protein sequence ID" value="OGZ43790.1"/>
    <property type="molecule type" value="Genomic_DNA"/>
</dbReference>
<evidence type="ECO:0000313" key="15">
    <source>
        <dbReference type="EMBL" id="OGZ43790.1"/>
    </source>
</evidence>
<keyword evidence="8 13" id="KW-0067">ATP-binding</keyword>
<reference evidence="15 16" key="1">
    <citation type="journal article" date="2016" name="Nat. Commun.">
        <title>Thousands of microbial genomes shed light on interconnected biogeochemical processes in an aquifer system.</title>
        <authorList>
            <person name="Anantharaman K."/>
            <person name="Brown C.T."/>
            <person name="Hug L.A."/>
            <person name="Sharon I."/>
            <person name="Castelle C.J."/>
            <person name="Probst A.J."/>
            <person name="Thomas B.C."/>
            <person name="Singh A."/>
            <person name="Wilkins M.J."/>
            <person name="Karaoz U."/>
            <person name="Brodie E.L."/>
            <person name="Williams K.H."/>
            <person name="Hubbard S.S."/>
            <person name="Banfield J.F."/>
        </authorList>
    </citation>
    <scope>NUCLEOTIDE SEQUENCE [LARGE SCALE GENOMIC DNA]</scope>
</reference>
<keyword evidence="4 13" id="KW-0963">Cytoplasm</keyword>
<evidence type="ECO:0000313" key="16">
    <source>
        <dbReference type="Proteomes" id="UP000176700"/>
    </source>
</evidence>
<evidence type="ECO:0000256" key="1">
    <source>
        <dbReference type="ARBA" id="ARBA00004496"/>
    </source>
</evidence>
<keyword evidence="5 13" id="KW-0436">Ligase</keyword>
<dbReference type="HAMAP" id="MF_00281">
    <property type="entry name" value="Phe_tRNA_synth_alpha1"/>
    <property type="match status" value="1"/>
</dbReference>
<proteinExistence type="inferred from homology"/>
<feature type="binding site" evidence="13">
    <location>
        <position position="278"/>
    </location>
    <ligand>
        <name>Mg(2+)</name>
        <dbReference type="ChEBI" id="CHEBI:18420"/>
        <note>shared with beta subunit</note>
    </ligand>
</feature>
<dbReference type="InterPro" id="IPR006195">
    <property type="entry name" value="aa-tRNA-synth_II"/>
</dbReference>
<name>A0A1G2G1M6_9BACT</name>
<dbReference type="GO" id="GO:0006432">
    <property type="term" value="P:phenylalanyl-tRNA aminoacylation"/>
    <property type="evidence" value="ECO:0007669"/>
    <property type="project" value="UniProtKB-UniRule"/>
</dbReference>
<dbReference type="InterPro" id="IPR002319">
    <property type="entry name" value="Phenylalanyl-tRNA_Synthase"/>
</dbReference>
<gene>
    <name evidence="13" type="primary">pheS</name>
    <name evidence="15" type="ORF">A2W41_00175</name>
</gene>
<dbReference type="EC" id="6.1.1.20" evidence="13"/>
<evidence type="ECO:0000256" key="6">
    <source>
        <dbReference type="ARBA" id="ARBA00022723"/>
    </source>
</evidence>
<comment type="catalytic activity">
    <reaction evidence="12 13">
        <text>tRNA(Phe) + L-phenylalanine + ATP = L-phenylalanyl-tRNA(Phe) + AMP + diphosphate + H(+)</text>
        <dbReference type="Rhea" id="RHEA:19413"/>
        <dbReference type="Rhea" id="RHEA-COMP:9668"/>
        <dbReference type="Rhea" id="RHEA-COMP:9699"/>
        <dbReference type="ChEBI" id="CHEBI:15378"/>
        <dbReference type="ChEBI" id="CHEBI:30616"/>
        <dbReference type="ChEBI" id="CHEBI:33019"/>
        <dbReference type="ChEBI" id="CHEBI:58095"/>
        <dbReference type="ChEBI" id="CHEBI:78442"/>
        <dbReference type="ChEBI" id="CHEBI:78531"/>
        <dbReference type="ChEBI" id="CHEBI:456215"/>
        <dbReference type="EC" id="6.1.1.20"/>
    </reaction>
</comment>
<evidence type="ECO:0000256" key="4">
    <source>
        <dbReference type="ARBA" id="ARBA00022490"/>
    </source>
</evidence>
<accession>A0A1G2G1M6</accession>
<evidence type="ECO:0000256" key="8">
    <source>
        <dbReference type="ARBA" id="ARBA00022840"/>
    </source>
</evidence>
<dbReference type="NCBIfam" id="TIGR00468">
    <property type="entry name" value="pheS"/>
    <property type="match status" value="1"/>
</dbReference>
<dbReference type="InterPro" id="IPR022911">
    <property type="entry name" value="Phe_tRNA_ligase_alpha1_bac"/>
</dbReference>
<dbReference type="GO" id="GO:0005737">
    <property type="term" value="C:cytoplasm"/>
    <property type="evidence" value="ECO:0007669"/>
    <property type="project" value="UniProtKB-SubCell"/>
</dbReference>
<evidence type="ECO:0000256" key="2">
    <source>
        <dbReference type="ARBA" id="ARBA00010207"/>
    </source>
</evidence>
<evidence type="ECO:0000256" key="12">
    <source>
        <dbReference type="ARBA" id="ARBA00049255"/>
    </source>
</evidence>
<comment type="similarity">
    <text evidence="2 13">Belongs to the class-II aminoacyl-tRNA synthetase family. Phe-tRNA synthetase alpha subunit type 1 subfamily.</text>
</comment>
<evidence type="ECO:0000256" key="3">
    <source>
        <dbReference type="ARBA" id="ARBA00011209"/>
    </source>
</evidence>
<dbReference type="PANTHER" id="PTHR11538">
    <property type="entry name" value="PHENYLALANYL-TRNA SYNTHETASE"/>
    <property type="match status" value="1"/>
</dbReference>
<dbReference type="Gene3D" id="3.30.930.10">
    <property type="entry name" value="Bira Bifunctional Protein, Domain 2"/>
    <property type="match status" value="1"/>
</dbReference>
<dbReference type="AlphaFoldDB" id="A0A1G2G1M6"/>
<dbReference type="InterPro" id="IPR045864">
    <property type="entry name" value="aa-tRNA-synth_II/BPL/LPL"/>
</dbReference>
<dbReference type="InterPro" id="IPR004529">
    <property type="entry name" value="Phe-tRNA-synth_IIc_asu"/>
</dbReference>
<protein>
    <recommendedName>
        <fullName evidence="13">Phenylalanine--tRNA ligase alpha subunit</fullName>
        <ecNumber evidence="13">6.1.1.20</ecNumber>
    </recommendedName>
    <alternativeName>
        <fullName evidence="13">Phenylalanyl-tRNA synthetase alpha subunit</fullName>
        <shortName evidence="13">PheRS</shortName>
    </alternativeName>
</protein>
<comment type="subcellular location">
    <subcellularLocation>
        <location evidence="1 13">Cytoplasm</location>
    </subcellularLocation>
</comment>
<dbReference type="PROSITE" id="PS50862">
    <property type="entry name" value="AA_TRNA_LIGASE_II"/>
    <property type="match status" value="1"/>
</dbReference>
<dbReference type="GO" id="GO:0004826">
    <property type="term" value="F:phenylalanine-tRNA ligase activity"/>
    <property type="evidence" value="ECO:0007669"/>
    <property type="project" value="UniProtKB-UniRule"/>
</dbReference>
<evidence type="ECO:0000256" key="7">
    <source>
        <dbReference type="ARBA" id="ARBA00022741"/>
    </source>
</evidence>
<comment type="subunit">
    <text evidence="3 13">Tetramer of two alpha and two beta subunits.</text>
</comment>
<dbReference type="SUPFAM" id="SSF55681">
    <property type="entry name" value="Class II aaRS and biotin synthetases"/>
    <property type="match status" value="1"/>
</dbReference>
<sequence length="352" mass="40634">MESINALRKSALRRLRSIKHKEELRSFEVEFLGRKKGKLTAVLRRLGSLPHRERMSIGQEANTLRLELLEEINKKKNIFAEHAMQEILSKEAVDITFPPPKRPRGHLHPLTHIRLEAEEIFSSMGFSVIPGGPEVETEYYNFDALNIPSDHPARDLWDTFWISSRSSKVIDQKRKARGRSAFRVPTSKVLLRTHTSSVQVRHMESHQPPIRIIASGKTFRYEATDAKHDTEFIQLECLFVDKNVSVAHLKHTLSAFFQKMFSPKVAIRLRPSYFPFVEPGFEVDMRTAEGEWLEMLGAGMVHQQVLKNAGYIPGHWKGFAFGVGLDRIAMMKYKIPDVRLFRCGDVRFLRQF</sequence>
<keyword evidence="9 13" id="KW-0460">Magnesium</keyword>
<dbReference type="Proteomes" id="UP000176700">
    <property type="component" value="Unassembled WGS sequence"/>
</dbReference>
<evidence type="ECO:0000256" key="10">
    <source>
        <dbReference type="ARBA" id="ARBA00022917"/>
    </source>
</evidence>
<dbReference type="GO" id="GO:0000049">
    <property type="term" value="F:tRNA binding"/>
    <property type="evidence" value="ECO:0007669"/>
    <property type="project" value="InterPro"/>
</dbReference>
<keyword evidence="7 13" id="KW-0547">Nucleotide-binding</keyword>
<evidence type="ECO:0000259" key="14">
    <source>
        <dbReference type="PROSITE" id="PS50862"/>
    </source>
</evidence>
<dbReference type="CDD" id="cd00496">
    <property type="entry name" value="PheRS_alpha_core"/>
    <property type="match status" value="1"/>
</dbReference>
<evidence type="ECO:0000256" key="13">
    <source>
        <dbReference type="HAMAP-Rule" id="MF_00281"/>
    </source>
</evidence>
<keyword evidence="11 13" id="KW-0030">Aminoacyl-tRNA synthetase</keyword>
<keyword evidence="6 13" id="KW-0479">Metal-binding</keyword>
<organism evidence="15 16">
    <name type="scientific">Candidatus Ryanbacteria bacterium RIFCSPHIGHO2_01_45_13</name>
    <dbReference type="NCBI Taxonomy" id="1802112"/>
    <lineage>
        <taxon>Bacteria</taxon>
        <taxon>Candidatus Ryaniibacteriota</taxon>
    </lineage>
</organism>
<dbReference type="Pfam" id="PF02912">
    <property type="entry name" value="Phe_tRNA-synt_N"/>
    <property type="match status" value="1"/>
</dbReference>
<keyword evidence="10 13" id="KW-0648">Protein biosynthesis</keyword>
<feature type="domain" description="Aminoacyl-transfer RNA synthetases class-II family profile" evidence="14">
    <location>
        <begin position="132"/>
        <end position="351"/>
    </location>
</feature>
<dbReference type="Pfam" id="PF01409">
    <property type="entry name" value="tRNA-synt_2d"/>
    <property type="match status" value="1"/>
</dbReference>
<dbReference type="PANTHER" id="PTHR11538:SF41">
    <property type="entry name" value="PHENYLALANINE--TRNA LIGASE, MITOCHONDRIAL"/>
    <property type="match status" value="1"/>
</dbReference>
<comment type="caution">
    <text evidence="15">The sequence shown here is derived from an EMBL/GenBank/DDBJ whole genome shotgun (WGS) entry which is preliminary data.</text>
</comment>